<dbReference type="Proteomes" id="UP000808337">
    <property type="component" value="Unassembled WGS sequence"/>
</dbReference>
<evidence type="ECO:0000313" key="3">
    <source>
        <dbReference type="Proteomes" id="UP000808337"/>
    </source>
</evidence>
<accession>A0A9D7XNX6</accession>
<evidence type="ECO:0000259" key="1">
    <source>
        <dbReference type="Pfam" id="PF14213"/>
    </source>
</evidence>
<feature type="domain" description="DUF4325" evidence="1">
    <location>
        <begin position="18"/>
        <end position="77"/>
    </location>
</feature>
<dbReference type="InterPro" id="IPR025474">
    <property type="entry name" value="DUF4325"/>
</dbReference>
<dbReference type="AlphaFoldDB" id="A0A9D7XNX6"/>
<comment type="caution">
    <text evidence="2">The sequence shown here is derived from an EMBL/GenBank/DDBJ whole genome shotgun (WGS) entry which is preliminary data.</text>
</comment>
<name>A0A9D7XNX6_9BACT</name>
<proteinExistence type="predicted"/>
<dbReference type="Pfam" id="PF14213">
    <property type="entry name" value="DUF4325"/>
    <property type="match status" value="1"/>
</dbReference>
<protein>
    <submittedName>
        <fullName evidence="2">STAS-like domain-containing protein</fullName>
    </submittedName>
</protein>
<sequence>MKIEFKDIGNHLGTRSEARELRSFIISAMQKGQRVVFDFDKVEIISNSFADECFAKLTEEFNLDRIKSQTHFQNASPFVRAVIANSFKERLSRHHASS</sequence>
<dbReference type="EMBL" id="JADKGY010000006">
    <property type="protein sequence ID" value="MBK9982645.1"/>
    <property type="molecule type" value="Genomic_DNA"/>
</dbReference>
<gene>
    <name evidence="2" type="ORF">IPP15_09490</name>
</gene>
<organism evidence="2 3">
    <name type="scientific">Candidatus Opimibacter skivensis</name>
    <dbReference type="NCBI Taxonomy" id="2982028"/>
    <lineage>
        <taxon>Bacteria</taxon>
        <taxon>Pseudomonadati</taxon>
        <taxon>Bacteroidota</taxon>
        <taxon>Saprospiria</taxon>
        <taxon>Saprospirales</taxon>
        <taxon>Saprospiraceae</taxon>
        <taxon>Candidatus Opimibacter</taxon>
    </lineage>
</organism>
<evidence type="ECO:0000313" key="2">
    <source>
        <dbReference type="EMBL" id="MBK9982645.1"/>
    </source>
</evidence>
<reference evidence="2 3" key="1">
    <citation type="submission" date="2020-10" db="EMBL/GenBank/DDBJ databases">
        <title>Connecting structure to function with the recovery of over 1000 high-quality activated sludge metagenome-assembled genomes encoding full-length rRNA genes using long-read sequencing.</title>
        <authorList>
            <person name="Singleton C.M."/>
            <person name="Petriglieri F."/>
            <person name="Kristensen J.M."/>
            <person name="Kirkegaard R.H."/>
            <person name="Michaelsen T.Y."/>
            <person name="Andersen M.H."/>
            <person name="Karst S.M."/>
            <person name="Dueholm M.S."/>
            <person name="Nielsen P.H."/>
            <person name="Albertsen M."/>
        </authorList>
    </citation>
    <scope>NUCLEOTIDE SEQUENCE [LARGE SCALE GENOMIC DNA]</scope>
    <source>
        <strain evidence="2">Ribe_18-Q3-R11-54_MAXAC.273</strain>
    </source>
</reference>